<protein>
    <submittedName>
        <fullName evidence="7">Crp/Fnr family transcriptional regulator</fullName>
    </submittedName>
</protein>
<dbReference type="GO" id="GO:0005829">
    <property type="term" value="C:cytosol"/>
    <property type="evidence" value="ECO:0007669"/>
    <property type="project" value="TreeGrafter"/>
</dbReference>
<dbReference type="GO" id="GO:0003677">
    <property type="term" value="F:DNA binding"/>
    <property type="evidence" value="ECO:0007669"/>
    <property type="project" value="UniProtKB-KW"/>
</dbReference>
<accession>A0A4V6PMF4</accession>
<dbReference type="Pfam" id="PF00027">
    <property type="entry name" value="cNMP_binding"/>
    <property type="match status" value="1"/>
</dbReference>
<keyword evidence="1" id="KW-0805">Transcription regulation</keyword>
<dbReference type="InterPro" id="IPR000595">
    <property type="entry name" value="cNMP-bd_dom"/>
</dbReference>
<dbReference type="InterPro" id="IPR018490">
    <property type="entry name" value="cNMP-bd_dom_sf"/>
</dbReference>
<dbReference type="Proteomes" id="UP000295132">
    <property type="component" value="Unassembled WGS sequence"/>
</dbReference>
<dbReference type="InterPro" id="IPR036390">
    <property type="entry name" value="WH_DNA-bd_sf"/>
</dbReference>
<dbReference type="InterPro" id="IPR014710">
    <property type="entry name" value="RmlC-like_jellyroll"/>
</dbReference>
<dbReference type="SUPFAM" id="SSF46785">
    <property type="entry name" value="Winged helix' DNA-binding domain"/>
    <property type="match status" value="1"/>
</dbReference>
<dbReference type="PANTHER" id="PTHR24567">
    <property type="entry name" value="CRP FAMILY TRANSCRIPTIONAL REGULATORY PROTEIN"/>
    <property type="match status" value="1"/>
</dbReference>
<evidence type="ECO:0000256" key="3">
    <source>
        <dbReference type="ARBA" id="ARBA00023159"/>
    </source>
</evidence>
<dbReference type="Pfam" id="PF13545">
    <property type="entry name" value="HTH_Crp_2"/>
    <property type="match status" value="1"/>
</dbReference>
<keyword evidence="4" id="KW-0804">Transcription</keyword>
<dbReference type="GO" id="GO:0003700">
    <property type="term" value="F:DNA-binding transcription factor activity"/>
    <property type="evidence" value="ECO:0007669"/>
    <property type="project" value="TreeGrafter"/>
</dbReference>
<evidence type="ECO:0000256" key="4">
    <source>
        <dbReference type="ARBA" id="ARBA00023163"/>
    </source>
</evidence>
<dbReference type="AlphaFoldDB" id="A0A4V6PMF4"/>
<name>A0A4V6PMF4_9BACI</name>
<keyword evidence="3" id="KW-0010">Activator</keyword>
<proteinExistence type="predicted"/>
<feature type="domain" description="HTH crp-type" evidence="6">
    <location>
        <begin position="139"/>
        <end position="212"/>
    </location>
</feature>
<reference evidence="7 8" key="1">
    <citation type="submission" date="2019-03" db="EMBL/GenBank/DDBJ databases">
        <title>Bacillus niacini sp. nov. a Nicotinate-Metabolizing Mesophile Isolated from Soil.</title>
        <authorList>
            <person name="Zhang G."/>
        </authorList>
    </citation>
    <scope>NUCLEOTIDE SEQUENCE [LARGE SCALE GENOMIC DNA]</scope>
    <source>
        <strain evidence="7 8">WN066</strain>
    </source>
</reference>
<dbReference type="InterPro" id="IPR036388">
    <property type="entry name" value="WH-like_DNA-bd_sf"/>
</dbReference>
<feature type="domain" description="Cyclic nucleotide-binding" evidence="5">
    <location>
        <begin position="25"/>
        <end position="108"/>
    </location>
</feature>
<organism evidence="7 8">
    <name type="scientific">Bacillus salipaludis</name>
    <dbReference type="NCBI Taxonomy" id="2547811"/>
    <lineage>
        <taxon>Bacteria</taxon>
        <taxon>Bacillati</taxon>
        <taxon>Bacillota</taxon>
        <taxon>Bacilli</taxon>
        <taxon>Bacillales</taxon>
        <taxon>Bacillaceae</taxon>
        <taxon>Bacillus</taxon>
    </lineage>
</organism>
<dbReference type="SMART" id="SM00419">
    <property type="entry name" value="HTH_CRP"/>
    <property type="match status" value="1"/>
</dbReference>
<dbReference type="CDD" id="cd00038">
    <property type="entry name" value="CAP_ED"/>
    <property type="match status" value="1"/>
</dbReference>
<keyword evidence="2" id="KW-0238">DNA-binding</keyword>
<dbReference type="SUPFAM" id="SSF51206">
    <property type="entry name" value="cAMP-binding domain-like"/>
    <property type="match status" value="1"/>
</dbReference>
<evidence type="ECO:0000259" key="5">
    <source>
        <dbReference type="PROSITE" id="PS50042"/>
    </source>
</evidence>
<evidence type="ECO:0000256" key="1">
    <source>
        <dbReference type="ARBA" id="ARBA00023015"/>
    </source>
</evidence>
<dbReference type="InterPro" id="IPR012318">
    <property type="entry name" value="HTH_CRP"/>
</dbReference>
<dbReference type="PROSITE" id="PS51063">
    <property type="entry name" value="HTH_CRP_2"/>
    <property type="match status" value="1"/>
</dbReference>
<dbReference type="EMBL" id="SMYO01000005">
    <property type="protein sequence ID" value="TDK61703.1"/>
    <property type="molecule type" value="Genomic_DNA"/>
</dbReference>
<sequence length="231" mass="26807">MQKSNMMIYQLLHNFFSINEPIQQVKAGTILFQEKELVNYIYLIVKGSIAIGRVHEIGKDFTLKILSHHEILVEYQLFSKNPYYQFNAKTHTDCELIMIKKEQFEEFVSLDPDAMNALFAWLSISYIKAQIKCMDLIMNGKRGGLYSILIRLSNSYGVATPDGILIDIPITHQELANLTFGTREVIQRLLKDLREKEIISYDQQKFIIKKLSYLKQEVDCQNCKNEICGIN</sequence>
<comment type="caution">
    <text evidence="7">The sequence shown here is derived from an EMBL/GenBank/DDBJ whole genome shotgun (WGS) entry which is preliminary data.</text>
</comment>
<evidence type="ECO:0000256" key="2">
    <source>
        <dbReference type="ARBA" id="ARBA00023125"/>
    </source>
</evidence>
<dbReference type="Gene3D" id="1.10.10.10">
    <property type="entry name" value="Winged helix-like DNA-binding domain superfamily/Winged helix DNA-binding domain"/>
    <property type="match status" value="1"/>
</dbReference>
<dbReference type="PROSITE" id="PS50042">
    <property type="entry name" value="CNMP_BINDING_3"/>
    <property type="match status" value="1"/>
</dbReference>
<dbReference type="RefSeq" id="WP_133334533.1">
    <property type="nucleotide sequence ID" value="NZ_SMYO01000005.1"/>
</dbReference>
<dbReference type="InterPro" id="IPR050397">
    <property type="entry name" value="Env_Response_Regulators"/>
</dbReference>
<dbReference type="PANTHER" id="PTHR24567:SF74">
    <property type="entry name" value="HTH-TYPE TRANSCRIPTIONAL REGULATOR ARCR"/>
    <property type="match status" value="1"/>
</dbReference>
<evidence type="ECO:0000259" key="6">
    <source>
        <dbReference type="PROSITE" id="PS51063"/>
    </source>
</evidence>
<dbReference type="Gene3D" id="2.60.120.10">
    <property type="entry name" value="Jelly Rolls"/>
    <property type="match status" value="1"/>
</dbReference>
<evidence type="ECO:0000313" key="7">
    <source>
        <dbReference type="EMBL" id="TDK61703.1"/>
    </source>
</evidence>
<gene>
    <name evidence="7" type="ORF">E2K98_12490</name>
</gene>
<evidence type="ECO:0000313" key="8">
    <source>
        <dbReference type="Proteomes" id="UP000295132"/>
    </source>
</evidence>